<feature type="compositionally biased region" description="Polar residues" evidence="2">
    <location>
        <begin position="55"/>
        <end position="78"/>
    </location>
</feature>
<evidence type="ECO:0000256" key="1">
    <source>
        <dbReference type="SAM" id="Coils"/>
    </source>
</evidence>
<accession>A0A9D4CZR4</accession>
<dbReference type="AlphaFoldDB" id="A0A9D4CZR4"/>
<evidence type="ECO:0000313" key="4">
    <source>
        <dbReference type="Proteomes" id="UP000828390"/>
    </source>
</evidence>
<evidence type="ECO:0000256" key="2">
    <source>
        <dbReference type="SAM" id="MobiDB-lite"/>
    </source>
</evidence>
<name>A0A9D4CZR4_DREPO</name>
<sequence length="121" mass="13661">MAKPRDNTELRSYIEQLETLKKENETLKLQLEIEMLEREMTSLPASLGNIETSKLNETMPNLPSAPQASSTPCISSGNENRHRTRINHENESTETRGGTDLAWDRFVTTGARPKNRPNVVP</sequence>
<protein>
    <submittedName>
        <fullName evidence="3">Uncharacterized protein</fullName>
    </submittedName>
</protein>
<feature type="coiled-coil region" evidence="1">
    <location>
        <begin position="10"/>
        <end position="37"/>
    </location>
</feature>
<comment type="caution">
    <text evidence="3">The sequence shown here is derived from an EMBL/GenBank/DDBJ whole genome shotgun (WGS) entry which is preliminary data.</text>
</comment>
<organism evidence="3 4">
    <name type="scientific">Dreissena polymorpha</name>
    <name type="common">Zebra mussel</name>
    <name type="synonym">Mytilus polymorpha</name>
    <dbReference type="NCBI Taxonomy" id="45954"/>
    <lineage>
        <taxon>Eukaryota</taxon>
        <taxon>Metazoa</taxon>
        <taxon>Spiralia</taxon>
        <taxon>Lophotrochozoa</taxon>
        <taxon>Mollusca</taxon>
        <taxon>Bivalvia</taxon>
        <taxon>Autobranchia</taxon>
        <taxon>Heteroconchia</taxon>
        <taxon>Euheterodonta</taxon>
        <taxon>Imparidentia</taxon>
        <taxon>Neoheterodontei</taxon>
        <taxon>Myida</taxon>
        <taxon>Dreissenoidea</taxon>
        <taxon>Dreissenidae</taxon>
        <taxon>Dreissena</taxon>
    </lineage>
</organism>
<dbReference type="EMBL" id="JAIWYP010000011">
    <property type="protein sequence ID" value="KAH3735477.1"/>
    <property type="molecule type" value="Genomic_DNA"/>
</dbReference>
<evidence type="ECO:0000313" key="3">
    <source>
        <dbReference type="EMBL" id="KAH3735477.1"/>
    </source>
</evidence>
<gene>
    <name evidence="3" type="ORF">DPMN_042009</name>
</gene>
<keyword evidence="1" id="KW-0175">Coiled coil</keyword>
<reference evidence="3" key="2">
    <citation type="submission" date="2020-11" db="EMBL/GenBank/DDBJ databases">
        <authorList>
            <person name="McCartney M.A."/>
            <person name="Auch B."/>
            <person name="Kono T."/>
            <person name="Mallez S."/>
            <person name="Becker A."/>
            <person name="Gohl D.M."/>
            <person name="Silverstein K.A.T."/>
            <person name="Koren S."/>
            <person name="Bechman K.B."/>
            <person name="Herman A."/>
            <person name="Abrahante J.E."/>
            <person name="Garbe J."/>
        </authorList>
    </citation>
    <scope>NUCLEOTIDE SEQUENCE</scope>
    <source>
        <strain evidence="3">Duluth1</strain>
        <tissue evidence="3">Whole animal</tissue>
    </source>
</reference>
<reference evidence="3" key="1">
    <citation type="journal article" date="2019" name="bioRxiv">
        <title>The Genome of the Zebra Mussel, Dreissena polymorpha: A Resource for Invasive Species Research.</title>
        <authorList>
            <person name="McCartney M.A."/>
            <person name="Auch B."/>
            <person name="Kono T."/>
            <person name="Mallez S."/>
            <person name="Zhang Y."/>
            <person name="Obille A."/>
            <person name="Becker A."/>
            <person name="Abrahante J.E."/>
            <person name="Garbe J."/>
            <person name="Badalamenti J.P."/>
            <person name="Herman A."/>
            <person name="Mangelson H."/>
            <person name="Liachko I."/>
            <person name="Sullivan S."/>
            <person name="Sone E.D."/>
            <person name="Koren S."/>
            <person name="Silverstein K.A.T."/>
            <person name="Beckman K.B."/>
            <person name="Gohl D.M."/>
        </authorList>
    </citation>
    <scope>NUCLEOTIDE SEQUENCE</scope>
    <source>
        <strain evidence="3">Duluth1</strain>
        <tissue evidence="3">Whole animal</tissue>
    </source>
</reference>
<feature type="region of interest" description="Disordered" evidence="2">
    <location>
        <begin position="55"/>
        <end position="121"/>
    </location>
</feature>
<dbReference type="Proteomes" id="UP000828390">
    <property type="component" value="Unassembled WGS sequence"/>
</dbReference>
<proteinExistence type="predicted"/>
<keyword evidence="4" id="KW-1185">Reference proteome</keyword>